<name>A0A4Q1BHD5_TREME</name>
<evidence type="ECO:0000256" key="1">
    <source>
        <dbReference type="SAM" id="Coils"/>
    </source>
</evidence>
<feature type="compositionally biased region" description="Polar residues" evidence="2">
    <location>
        <begin position="376"/>
        <end position="386"/>
    </location>
</feature>
<keyword evidence="4" id="KW-1185">Reference proteome</keyword>
<sequence>MSTPNIPSTDQGLANPGTNTHTQVTDDHIRTLCSQLLNHHNTNIDNQIVQLQNAIDHLESTHAQEIDDLLSQLNDLQEKCDNLQHQLDTTTNISVPTTNHSTVPLVNSTSHIKLKVTELPKFTANSTSESVDDWVNKITAILQQSGAPDTEITAKIPLLLQFAALDWFNTLSNIDRAKCKTWADWSTLFKSTFRAANYSAKLLALARDRHLLPEESVTTYFWQKVKLLRDVHGSLITNQVLVNEILAGLPTSMSTFLNVNPNIELTEFHRLLVDKEDGLRTLGFTPNFSTNLDQDQDTTNIFDNNYDSEEDVLDNYANNTNTIPTAPPFPCRTCGEDHWHNKCPIRNGVYHDNNTIDHSNHDNADTYSHHDPAAPDNNSHNWGHHQNTCTSNKTIYKDNPNLQPITKPRQWVPLNILFCLETSSDTQLSGSQTPQAHQQAIGLVRKMGSFFSHRRASSFPLPWSSSQDESIFSTSTYEPPSYQNDNGSFNIIQSKLFSRTRDHGTGESTMWGKIKSWFRLNSSVSYSNPTIPPELYVTLAESLTRLQLHKTLLNFSLSSKSHYRLISPVLYREAILPLNDNVVDKLGDFYLHYKIFPQSRDSLIDPDFSFLTWDPNYLASSTSARLAWRCQWARTVRIRTSPQTLQSLSMTSIVQTLSKIELCLFPRLTKLSLRRSASRKSATLLRLLALKSEIDHLLLFLGSSHLDIHFPWFRDYLTLHDPVHIDRMVVRVDIKKNKWYFYPVKLSPTTGDDRNVSKDDFERQFDAKKSDRDTLPRFHILSSPPKDRRRSTVASLNHYLKENTNEAGNFAKILTLGSVDLDPCIVFDPDKQKAIICRKIRIVKKEVGQ</sequence>
<feature type="region of interest" description="Disordered" evidence="2">
    <location>
        <begin position="356"/>
        <end position="386"/>
    </location>
</feature>
<comment type="caution">
    <text evidence="3">The sequence shown here is derived from an EMBL/GenBank/DDBJ whole genome shotgun (WGS) entry which is preliminary data.</text>
</comment>
<reference evidence="3 4" key="1">
    <citation type="submission" date="2016-06" db="EMBL/GenBank/DDBJ databases">
        <title>Evolution of pathogenesis and genome organization in the Tremellales.</title>
        <authorList>
            <person name="Cuomo C."/>
            <person name="Litvintseva A."/>
            <person name="Heitman J."/>
            <person name="Chen Y."/>
            <person name="Sun S."/>
            <person name="Springer D."/>
            <person name="Dromer F."/>
            <person name="Young S."/>
            <person name="Zeng Q."/>
            <person name="Chapman S."/>
            <person name="Gujja S."/>
            <person name="Saif S."/>
            <person name="Birren B."/>
        </authorList>
    </citation>
    <scope>NUCLEOTIDE SEQUENCE [LARGE SCALE GENOMIC DNA]</scope>
    <source>
        <strain evidence="3 4">ATCC 28783</strain>
    </source>
</reference>
<accession>A0A4Q1BHD5</accession>
<proteinExistence type="predicted"/>
<evidence type="ECO:0000256" key="2">
    <source>
        <dbReference type="SAM" id="MobiDB-lite"/>
    </source>
</evidence>
<evidence type="ECO:0008006" key="5">
    <source>
        <dbReference type="Google" id="ProtNLM"/>
    </source>
</evidence>
<gene>
    <name evidence="3" type="ORF">M231_05709</name>
</gene>
<keyword evidence="1" id="KW-0175">Coiled coil</keyword>
<feature type="compositionally biased region" description="Basic and acidic residues" evidence="2">
    <location>
        <begin position="356"/>
        <end position="373"/>
    </location>
</feature>
<protein>
    <recommendedName>
        <fullName evidence="5">Retrotransposon gag domain-containing protein</fullName>
    </recommendedName>
</protein>
<feature type="region of interest" description="Disordered" evidence="2">
    <location>
        <begin position="1"/>
        <end position="23"/>
    </location>
</feature>
<dbReference type="AlphaFoldDB" id="A0A4Q1BHD5"/>
<dbReference type="OrthoDB" id="3240346at2759"/>
<evidence type="ECO:0000313" key="3">
    <source>
        <dbReference type="EMBL" id="RXK37002.1"/>
    </source>
</evidence>
<organism evidence="3 4">
    <name type="scientific">Tremella mesenterica</name>
    <name type="common">Jelly fungus</name>
    <dbReference type="NCBI Taxonomy" id="5217"/>
    <lineage>
        <taxon>Eukaryota</taxon>
        <taxon>Fungi</taxon>
        <taxon>Dikarya</taxon>
        <taxon>Basidiomycota</taxon>
        <taxon>Agaricomycotina</taxon>
        <taxon>Tremellomycetes</taxon>
        <taxon>Tremellales</taxon>
        <taxon>Tremellaceae</taxon>
        <taxon>Tremella</taxon>
    </lineage>
</organism>
<evidence type="ECO:0000313" key="4">
    <source>
        <dbReference type="Proteomes" id="UP000289152"/>
    </source>
</evidence>
<dbReference type="Proteomes" id="UP000289152">
    <property type="component" value="Unassembled WGS sequence"/>
</dbReference>
<dbReference type="STRING" id="5217.A0A4Q1BHD5"/>
<dbReference type="InParanoid" id="A0A4Q1BHD5"/>
<dbReference type="VEuPathDB" id="FungiDB:TREMEDRAFT_65822"/>
<dbReference type="VEuPathDB" id="FungiDB:TREMEDRAFT_58365"/>
<feature type="coiled-coil region" evidence="1">
    <location>
        <begin position="41"/>
        <end position="93"/>
    </location>
</feature>
<dbReference type="EMBL" id="SDIL01000080">
    <property type="protein sequence ID" value="RXK37002.1"/>
    <property type="molecule type" value="Genomic_DNA"/>
</dbReference>